<keyword evidence="6" id="KW-0560">Oxidoreductase</keyword>
<keyword evidence="4 9" id="KW-0812">Transmembrane</keyword>
<dbReference type="InterPro" id="IPR039357">
    <property type="entry name" value="SRD5A/TECR"/>
</dbReference>
<dbReference type="GeneID" id="5546206"/>
<keyword evidence="5 9" id="KW-1133">Transmembrane helix</keyword>
<dbReference type="OMA" id="FSQSTMP"/>
<keyword evidence="8 9" id="KW-0472">Membrane</keyword>
<feature type="transmembrane region" description="Helical" evidence="9">
    <location>
        <begin position="88"/>
        <end position="107"/>
    </location>
</feature>
<evidence type="ECO:0000259" key="10">
    <source>
        <dbReference type="Pfam" id="PF02544"/>
    </source>
</evidence>
<accession>A7TIL1</accession>
<dbReference type="InterPro" id="IPR001104">
    <property type="entry name" value="3-oxo-5_a-steroid_4-DH_C"/>
</dbReference>
<evidence type="ECO:0000256" key="3">
    <source>
        <dbReference type="ARBA" id="ARBA00022516"/>
    </source>
</evidence>
<proteinExistence type="inferred from homology"/>
<dbReference type="eggNOG" id="KOG1639">
    <property type="taxonomic scope" value="Eukaryota"/>
</dbReference>
<evidence type="ECO:0000256" key="4">
    <source>
        <dbReference type="ARBA" id="ARBA00022692"/>
    </source>
</evidence>
<name>A7TIL1_VANPO</name>
<evidence type="ECO:0000313" key="11">
    <source>
        <dbReference type="EMBL" id="EDO17949.1"/>
    </source>
</evidence>
<evidence type="ECO:0000256" key="5">
    <source>
        <dbReference type="ARBA" id="ARBA00022989"/>
    </source>
</evidence>
<keyword evidence="7" id="KW-0443">Lipid metabolism</keyword>
<keyword evidence="12" id="KW-1185">Reference proteome</keyword>
<dbReference type="HOGENOM" id="CLU_059260_0_0_1"/>
<dbReference type="EMBL" id="DS480396">
    <property type="protein sequence ID" value="EDO17949.1"/>
    <property type="molecule type" value="Genomic_DNA"/>
</dbReference>
<dbReference type="GO" id="GO:0042761">
    <property type="term" value="P:very long-chain fatty acid biosynthetic process"/>
    <property type="evidence" value="ECO:0007669"/>
    <property type="project" value="TreeGrafter"/>
</dbReference>
<dbReference type="PANTHER" id="PTHR10556">
    <property type="entry name" value="3-OXO-5-ALPHA-STEROID 4-DEHYDROGENASE"/>
    <property type="match status" value="1"/>
</dbReference>
<feature type="domain" description="3-oxo-5-alpha-steroid 4-dehydrogenase C-terminal" evidence="10">
    <location>
        <begin position="157"/>
        <end position="312"/>
    </location>
</feature>
<evidence type="ECO:0000256" key="8">
    <source>
        <dbReference type="ARBA" id="ARBA00023136"/>
    </source>
</evidence>
<dbReference type="InParanoid" id="A7TIL1"/>
<reference evidence="11 12" key="1">
    <citation type="journal article" date="2007" name="Proc. Natl. Acad. Sci. U.S.A.">
        <title>Independent sorting-out of thousands of duplicated gene pairs in two yeast species descended from a whole-genome duplication.</title>
        <authorList>
            <person name="Scannell D.R."/>
            <person name="Frank A.C."/>
            <person name="Conant G.C."/>
            <person name="Byrne K.P."/>
            <person name="Woolfit M."/>
            <person name="Wolfe K.H."/>
        </authorList>
    </citation>
    <scope>NUCLEOTIDE SEQUENCE [LARGE SCALE GENOMIC DNA]</scope>
    <source>
        <strain evidence="12">ATCC 22028 / DSM 70294 / BCRC 21397 / CBS 2163 / NBRC 10782 / NRRL Y-8283 / UCD 57-17</strain>
    </source>
</reference>
<feature type="transmembrane region" description="Helical" evidence="9">
    <location>
        <begin position="200"/>
        <end position="221"/>
    </location>
</feature>
<gene>
    <name evidence="11" type="ORF">Kpol_1010p67</name>
</gene>
<dbReference type="Proteomes" id="UP000000267">
    <property type="component" value="Unassembled WGS sequence"/>
</dbReference>
<evidence type="ECO:0000256" key="2">
    <source>
        <dbReference type="ARBA" id="ARBA00007742"/>
    </source>
</evidence>
<evidence type="ECO:0000313" key="12">
    <source>
        <dbReference type="Proteomes" id="UP000000267"/>
    </source>
</evidence>
<comment type="similarity">
    <text evidence="2">Belongs to the steroid 5-alpha reductase family.</text>
</comment>
<evidence type="ECO:0000256" key="7">
    <source>
        <dbReference type="ARBA" id="ARBA00023098"/>
    </source>
</evidence>
<sequence length="312" mass="36480">MSLVIKSRSKSLKDTEIDLTKTSKVQSILEIISLRNKNINTNRLRLSVLKESKYVPISTDEALKEEAKKDGVTEIYVKDIGPQISWRLVFLIEYCGPILIHTFFYHLSTLENVRDKVHSSRTSYDPFYNKIVYSMVVAHYAKREFESIFVHKFSQPTMPFFNLFKNSFHYWVLNGMIAFSYFGYGFLLSDSTIQSLYAKLGLSNLSLLIALFTVSELWNMYIHIKLRLFGDAQKKLGNATKRVALNEGFFKIFVAPNYTFEVWSWIWFTFAAKLNFFALLFLFVSAGQMYLWAEKKNRKYGTKRAFLIPFIF</sequence>
<feature type="transmembrane region" description="Helical" evidence="9">
    <location>
        <begin position="265"/>
        <end position="293"/>
    </location>
</feature>
<dbReference type="PhylomeDB" id="A7TIL1"/>
<organism evidence="12">
    <name type="scientific">Vanderwaltozyma polyspora (strain ATCC 22028 / DSM 70294 / BCRC 21397 / CBS 2163 / NBRC 10782 / NRRL Y-8283 / UCD 57-17)</name>
    <name type="common">Kluyveromyces polysporus</name>
    <dbReference type="NCBI Taxonomy" id="436907"/>
    <lineage>
        <taxon>Eukaryota</taxon>
        <taxon>Fungi</taxon>
        <taxon>Dikarya</taxon>
        <taxon>Ascomycota</taxon>
        <taxon>Saccharomycotina</taxon>
        <taxon>Saccharomycetes</taxon>
        <taxon>Saccharomycetales</taxon>
        <taxon>Saccharomycetaceae</taxon>
        <taxon>Vanderwaltozyma</taxon>
    </lineage>
</organism>
<feature type="transmembrane region" description="Helical" evidence="9">
    <location>
        <begin position="168"/>
        <end position="188"/>
    </location>
</feature>
<dbReference type="OrthoDB" id="540503at2759"/>
<dbReference type="GO" id="GO:0005789">
    <property type="term" value="C:endoplasmic reticulum membrane"/>
    <property type="evidence" value="ECO:0007669"/>
    <property type="project" value="EnsemblFungi"/>
</dbReference>
<keyword evidence="3" id="KW-0444">Lipid biosynthesis</keyword>
<dbReference type="GO" id="GO:0016627">
    <property type="term" value="F:oxidoreductase activity, acting on the CH-CH group of donors"/>
    <property type="evidence" value="ECO:0007669"/>
    <property type="project" value="InterPro"/>
</dbReference>
<dbReference type="PANTHER" id="PTHR10556:SF28">
    <property type="entry name" value="VERY-LONG-CHAIN ENOYL-COA REDUCTASE"/>
    <property type="match status" value="1"/>
</dbReference>
<dbReference type="PROSITE" id="PS50244">
    <property type="entry name" value="S5A_REDUCTASE"/>
    <property type="match status" value="1"/>
</dbReference>
<dbReference type="Pfam" id="PF02544">
    <property type="entry name" value="Steroid_dh"/>
    <property type="match status" value="1"/>
</dbReference>
<evidence type="ECO:0000256" key="6">
    <source>
        <dbReference type="ARBA" id="ARBA00023002"/>
    </source>
</evidence>
<dbReference type="FunCoup" id="A7TIL1">
    <property type="interactions" value="427"/>
</dbReference>
<protein>
    <recommendedName>
        <fullName evidence="10">3-oxo-5-alpha-steroid 4-dehydrogenase C-terminal domain-containing protein</fullName>
    </recommendedName>
</protein>
<evidence type="ECO:0000256" key="9">
    <source>
        <dbReference type="SAM" id="Phobius"/>
    </source>
</evidence>
<dbReference type="KEGG" id="vpo:Kpol_1010p67"/>
<dbReference type="AlphaFoldDB" id="A7TIL1"/>
<dbReference type="STRING" id="436907.A7TIL1"/>
<comment type="subcellular location">
    <subcellularLocation>
        <location evidence="1">Membrane</location>
        <topology evidence="1">Multi-pass membrane protein</topology>
    </subcellularLocation>
</comment>
<dbReference type="RefSeq" id="XP_001645807.1">
    <property type="nucleotide sequence ID" value="XM_001645757.1"/>
</dbReference>
<evidence type="ECO:0000256" key="1">
    <source>
        <dbReference type="ARBA" id="ARBA00004141"/>
    </source>
</evidence>